<dbReference type="GeneID" id="921942"/>
<gene>
    <name evidence="1" type="primary">CUN060</name>
</gene>
<sequence length="130" mass="15023">MVRIQYCILSPAHRKIIARGVCVEEWCYHRVRKLGNVLCLEVTGIPVGTSVAIRTNESNRYVIAGGVISMTNFSLEYEFMKPHDLIRLRRYEGTIRMYFPPRALIEDLFIYTLPTVREGESLQLLGNFNL</sequence>
<organismHost>
    <name type="scientific">Culex nigripalpus</name>
    <dbReference type="NCBI Taxonomy" id="42429"/>
</organismHost>
<dbReference type="EMBL" id="AF403738">
    <property type="protein sequence ID" value="AAK94138.1"/>
    <property type="molecule type" value="Genomic_DNA"/>
</dbReference>
<dbReference type="RefSeq" id="NP_203364.1">
    <property type="nucleotide sequence ID" value="NC_003084.1"/>
</dbReference>
<accession>Q919L6</accession>
<organism evidence="1 2">
    <name type="scientific">Culex nigripalpus nucleopolyhedrovirus (isolate Florida/1997)</name>
    <name type="common">CuniNPV</name>
    <dbReference type="NCBI Taxonomy" id="645993"/>
    <lineage>
        <taxon>Viruses</taxon>
        <taxon>Viruses incertae sedis</taxon>
        <taxon>Naldaviricetes</taxon>
        <taxon>Lefavirales</taxon>
        <taxon>Baculoviridae</taxon>
        <taxon>Deltabaculovirus</taxon>
    </lineage>
</organism>
<name>Q919L6_NPVCO</name>
<evidence type="ECO:0000313" key="1">
    <source>
        <dbReference type="EMBL" id="AAK94138.1"/>
    </source>
</evidence>
<evidence type="ECO:0000313" key="2">
    <source>
        <dbReference type="Proteomes" id="UP000006635"/>
    </source>
</evidence>
<protein>
    <submittedName>
        <fullName evidence="1">Uncharacterized protein</fullName>
    </submittedName>
</protein>
<reference evidence="1 2" key="1">
    <citation type="journal article" date="2001" name="J. Virol.">
        <title>Genome sequence of a baculovirus pathogenic for Culex nigripalpus.</title>
        <authorList>
            <person name="Afonso C.L."/>
            <person name="Tulman E.R."/>
            <person name="Lu Z."/>
            <person name="Balinsky C.A."/>
            <person name="Moser B.A."/>
            <person name="Becnel J.J."/>
            <person name="Rock D.L."/>
            <person name="Kutish G.F."/>
        </authorList>
    </citation>
    <scope>NUCLEOTIDE SEQUENCE [LARGE SCALE GENOMIC DNA]</scope>
    <source>
        <strain evidence="2">Isolate Florida/1997</strain>
    </source>
</reference>
<dbReference type="KEGG" id="vg:921942"/>
<proteinExistence type="predicted"/>
<dbReference type="Proteomes" id="UP000006635">
    <property type="component" value="Segment"/>
</dbReference>
<keyword evidence="2" id="KW-1185">Reference proteome</keyword>